<organism evidence="2 3">
    <name type="scientific">Kalanchoe fedtschenkoi</name>
    <name type="common">Lavender scallops</name>
    <name type="synonym">South American air plant</name>
    <dbReference type="NCBI Taxonomy" id="63787"/>
    <lineage>
        <taxon>Eukaryota</taxon>
        <taxon>Viridiplantae</taxon>
        <taxon>Streptophyta</taxon>
        <taxon>Embryophyta</taxon>
        <taxon>Tracheophyta</taxon>
        <taxon>Spermatophyta</taxon>
        <taxon>Magnoliopsida</taxon>
        <taxon>eudicotyledons</taxon>
        <taxon>Gunneridae</taxon>
        <taxon>Pentapetalae</taxon>
        <taxon>Saxifragales</taxon>
        <taxon>Crassulaceae</taxon>
        <taxon>Kalanchoe</taxon>
    </lineage>
</organism>
<feature type="transmembrane region" description="Helical" evidence="1">
    <location>
        <begin position="678"/>
        <end position="699"/>
    </location>
</feature>
<dbReference type="OMA" id="FTRELPY"/>
<dbReference type="EnsemblPlants" id="Kaladp0045s0136.1.v1.1">
    <property type="protein sequence ID" value="Kaladp0045s0136.1.v1.1"/>
    <property type="gene ID" value="Kaladp0045s0136.v1.1"/>
</dbReference>
<keyword evidence="3" id="KW-1185">Reference proteome</keyword>
<sequence length="749" mass="84132">MITANPKAQTLSSSSAWSPTLVVVPLMEKKMDFLENFVRSQQDSLRSLFLRSGSRNSSMDNSPLSESPKHISFLSLFANSVVARCSQTLQVSTQQLQRRFEIEFPDAVKPPSSCARNFLEFCSYLTLHKLTEAQNYLTDKDFRRLSFDMMIAWEDPAGDCELRKETTSCATQEQEDEDGRLLFYSNSTNMAIQVDGEKNVGRDAFARIASACPVIADIITIHNLFDALTSSSNQRLHFLIYDKYLSNIGKVIKAAKSSNAPSSSSSLQLAEGEIILEIDGTIPTQPVLQHIGMAAWPGRLTLTNFAIYFESGVGLYDKAVRYDLAMDLKQVLKADLTGPLGARIFDKAVMYKSTSVIEPVYLEFPEFNGHQRRDYWLDLCFEILRAHRFIRKYNLKETQQSEVLARAILGIFRCHVVREAFRLFSSDYKTLLAFNLVECLPGGDLILETMSSRLALVNCVSPKSGESGTLNANQRLVARPLSLLALTRLGFALNKGANIGCEGVGSVKEYFIGEPNPLEVAVKKSLSHTGKVEAAKATVDKVRVEGIDTNVAVMKALLFPVIEFGDWLRHLASWKDPVKSSIFLVLISYLFLKGWTSYILAMFFVFLSLYILCNRVAGRGRSLEPFQILSPPNRNAVEQLITLQDAIAQVEELIQAVNIVLLKIRALCFAVVPQATNTIAVLLIAMALVLAFVPVKYIIRFVLLEAYTRKMPLRKDCSDRWLRRSREWWVRIPAAPVQLVKHDEEKKRS</sequence>
<dbReference type="PANTHER" id="PTHR31860">
    <property type="entry name" value="HEAT-INDUCIBLE TRANSCRIPTION REPRESSOR (DUF639)-RELATED"/>
    <property type="match status" value="1"/>
</dbReference>
<dbReference type="AlphaFoldDB" id="A0A7N0TSW2"/>
<dbReference type="Pfam" id="PF04842">
    <property type="entry name" value="DUF639"/>
    <property type="match status" value="1"/>
</dbReference>
<dbReference type="PANTHER" id="PTHR31860:SF4">
    <property type="entry name" value="OS02G0637800 PROTEIN"/>
    <property type="match status" value="1"/>
</dbReference>
<reference evidence="2" key="1">
    <citation type="submission" date="2021-01" db="UniProtKB">
        <authorList>
            <consortium name="EnsemblPlants"/>
        </authorList>
    </citation>
    <scope>IDENTIFICATION</scope>
</reference>
<accession>A0A7N0TSW2</accession>
<feature type="transmembrane region" description="Helical" evidence="1">
    <location>
        <begin position="582"/>
        <end position="612"/>
    </location>
</feature>
<keyword evidence="1" id="KW-0472">Membrane</keyword>
<evidence type="ECO:0000313" key="2">
    <source>
        <dbReference type="EnsemblPlants" id="Kaladp0045s0136.1.v1.1"/>
    </source>
</evidence>
<dbReference type="Gramene" id="Kaladp0045s0136.1.v1.1">
    <property type="protein sequence ID" value="Kaladp0045s0136.1.v1.1"/>
    <property type="gene ID" value="Kaladp0045s0136.v1.1"/>
</dbReference>
<evidence type="ECO:0000256" key="1">
    <source>
        <dbReference type="SAM" id="Phobius"/>
    </source>
</evidence>
<evidence type="ECO:0000313" key="3">
    <source>
        <dbReference type="Proteomes" id="UP000594263"/>
    </source>
</evidence>
<keyword evidence="1" id="KW-0812">Transmembrane</keyword>
<dbReference type="InterPro" id="IPR006927">
    <property type="entry name" value="DUF639"/>
</dbReference>
<dbReference type="Proteomes" id="UP000594263">
    <property type="component" value="Unplaced"/>
</dbReference>
<proteinExistence type="predicted"/>
<keyword evidence="1" id="KW-1133">Transmembrane helix</keyword>
<protein>
    <submittedName>
        <fullName evidence="2">Uncharacterized protein</fullName>
    </submittedName>
</protein>
<name>A0A7N0TSW2_KALFE</name>